<evidence type="ECO:0000313" key="1">
    <source>
        <dbReference type="EMBL" id="GAG21890.1"/>
    </source>
</evidence>
<dbReference type="PANTHER" id="PTHR38588">
    <property type="entry name" value="BLL0334 PROTEIN"/>
    <property type="match status" value="1"/>
</dbReference>
<proteinExistence type="predicted"/>
<dbReference type="Pfam" id="PF06240">
    <property type="entry name" value="COXG"/>
    <property type="match status" value="1"/>
</dbReference>
<evidence type="ECO:0008006" key="2">
    <source>
        <dbReference type="Google" id="ProtNLM"/>
    </source>
</evidence>
<sequence length="147" mass="16651">MRIEEKFSVKAPIQKLWDSLLDPEIIGPCIPGCEKVEKINDKAYDSIIKAKVGFIAVRFKVRTVIEEIVPYSLIRTIGEGNELRKLGHFKQKTRINLNQLSENETEVSYQSEVSIVGKLATFGDRILKAKAKEIGKEFADAVKKRFA</sequence>
<protein>
    <recommendedName>
        <fullName evidence="2">Carbon monoxide dehydrogenase subunit G</fullName>
    </recommendedName>
</protein>
<dbReference type="PANTHER" id="PTHR38588:SF1">
    <property type="entry name" value="BLL0334 PROTEIN"/>
    <property type="match status" value="1"/>
</dbReference>
<reference evidence="1" key="1">
    <citation type="journal article" date="2014" name="Front. Microbiol.">
        <title>High frequency of phylogenetically diverse reductive dehalogenase-homologous genes in deep subseafloor sedimentary metagenomes.</title>
        <authorList>
            <person name="Kawai M."/>
            <person name="Futagami T."/>
            <person name="Toyoda A."/>
            <person name="Takaki Y."/>
            <person name="Nishi S."/>
            <person name="Hori S."/>
            <person name="Arai W."/>
            <person name="Tsubouchi T."/>
            <person name="Morono Y."/>
            <person name="Uchiyama I."/>
            <person name="Ito T."/>
            <person name="Fujiyama A."/>
            <person name="Inagaki F."/>
            <person name="Takami H."/>
        </authorList>
    </citation>
    <scope>NUCLEOTIDE SEQUENCE</scope>
    <source>
        <strain evidence="1">Expedition CK06-06</strain>
    </source>
</reference>
<name>X0VUD4_9ZZZZ</name>
<dbReference type="Gene3D" id="3.30.530.20">
    <property type="match status" value="1"/>
</dbReference>
<dbReference type="InterPro" id="IPR023393">
    <property type="entry name" value="START-like_dom_sf"/>
</dbReference>
<accession>X0VUD4</accession>
<dbReference type="AlphaFoldDB" id="X0VUD4"/>
<dbReference type="InterPro" id="IPR010419">
    <property type="entry name" value="CO_DH_gsu"/>
</dbReference>
<comment type="caution">
    <text evidence="1">The sequence shown here is derived from an EMBL/GenBank/DDBJ whole genome shotgun (WGS) entry which is preliminary data.</text>
</comment>
<dbReference type="EMBL" id="BARS01035732">
    <property type="protein sequence ID" value="GAG21890.1"/>
    <property type="molecule type" value="Genomic_DNA"/>
</dbReference>
<organism evidence="1">
    <name type="scientific">marine sediment metagenome</name>
    <dbReference type="NCBI Taxonomy" id="412755"/>
    <lineage>
        <taxon>unclassified sequences</taxon>
        <taxon>metagenomes</taxon>
        <taxon>ecological metagenomes</taxon>
    </lineage>
</organism>
<dbReference type="SUPFAM" id="SSF55961">
    <property type="entry name" value="Bet v1-like"/>
    <property type="match status" value="1"/>
</dbReference>
<gene>
    <name evidence="1" type="ORF">S01H1_55021</name>
</gene>